<evidence type="ECO:0008006" key="4">
    <source>
        <dbReference type="Google" id="ProtNLM"/>
    </source>
</evidence>
<dbReference type="PANTHER" id="PTHR13338:SF4">
    <property type="entry name" value="NADH DEHYDROGENASE [UBIQUINONE] 1 ALPHA SUBCOMPLEX ASSEMBLY FACTOR 4"/>
    <property type="match status" value="1"/>
</dbReference>
<evidence type="ECO:0000313" key="2">
    <source>
        <dbReference type="EMBL" id="KAF2891868.1"/>
    </source>
</evidence>
<dbReference type="OrthoDB" id="2434756at2759"/>
<dbReference type="InterPro" id="IPR009622">
    <property type="entry name" value="NDUFAF4"/>
</dbReference>
<name>A0A8K0GB24_IGNLU</name>
<feature type="region of interest" description="Disordered" evidence="1">
    <location>
        <begin position="74"/>
        <end position="94"/>
    </location>
</feature>
<dbReference type="Proteomes" id="UP000801492">
    <property type="component" value="Unassembled WGS sequence"/>
</dbReference>
<dbReference type="GO" id="GO:0032981">
    <property type="term" value="P:mitochondrial respiratory chain complex I assembly"/>
    <property type="evidence" value="ECO:0007669"/>
    <property type="project" value="InterPro"/>
</dbReference>
<dbReference type="GO" id="GO:0005739">
    <property type="term" value="C:mitochondrion"/>
    <property type="evidence" value="ECO:0007669"/>
    <property type="project" value="TreeGrafter"/>
</dbReference>
<dbReference type="AlphaFoldDB" id="A0A8K0GB24"/>
<protein>
    <recommendedName>
        <fullName evidence="4">Protein NDUFAF4 homolog</fullName>
    </recommendedName>
</protein>
<organism evidence="2 3">
    <name type="scientific">Ignelater luminosus</name>
    <name type="common">Cucubano</name>
    <name type="synonym">Pyrophorus luminosus</name>
    <dbReference type="NCBI Taxonomy" id="2038154"/>
    <lineage>
        <taxon>Eukaryota</taxon>
        <taxon>Metazoa</taxon>
        <taxon>Ecdysozoa</taxon>
        <taxon>Arthropoda</taxon>
        <taxon>Hexapoda</taxon>
        <taxon>Insecta</taxon>
        <taxon>Pterygota</taxon>
        <taxon>Neoptera</taxon>
        <taxon>Endopterygota</taxon>
        <taxon>Coleoptera</taxon>
        <taxon>Polyphaga</taxon>
        <taxon>Elateriformia</taxon>
        <taxon>Elateroidea</taxon>
        <taxon>Elateridae</taxon>
        <taxon>Agrypninae</taxon>
        <taxon>Pyrophorini</taxon>
        <taxon>Ignelater</taxon>
    </lineage>
</organism>
<reference evidence="2" key="1">
    <citation type="submission" date="2019-08" db="EMBL/GenBank/DDBJ databases">
        <title>The genome of the North American firefly Photinus pyralis.</title>
        <authorList>
            <consortium name="Photinus pyralis genome working group"/>
            <person name="Fallon T.R."/>
            <person name="Sander Lower S.E."/>
            <person name="Weng J.-K."/>
        </authorList>
    </citation>
    <scope>NUCLEOTIDE SEQUENCE</scope>
    <source>
        <strain evidence="2">TRF0915ILg1</strain>
        <tissue evidence="2">Whole body</tissue>
    </source>
</reference>
<accession>A0A8K0GB24</accession>
<gene>
    <name evidence="2" type="ORF">ILUMI_14304</name>
</gene>
<comment type="caution">
    <text evidence="2">The sequence shown here is derived from an EMBL/GenBank/DDBJ whole genome shotgun (WGS) entry which is preliminary data.</text>
</comment>
<dbReference type="EMBL" id="VTPC01020874">
    <property type="protein sequence ID" value="KAF2891868.1"/>
    <property type="molecule type" value="Genomic_DNA"/>
</dbReference>
<evidence type="ECO:0000256" key="1">
    <source>
        <dbReference type="SAM" id="MobiDB-lite"/>
    </source>
</evidence>
<dbReference type="Pfam" id="PF06784">
    <property type="entry name" value="UPF0240"/>
    <property type="match status" value="1"/>
</dbReference>
<sequence>MGKAISVMSRPLRDFNLESRAHKVISKEKPTAAPKYKSDELTYERMMKENPSAFQESLAKDTGLDKHLKDVYVTSHDPLPQPPAASSSAERPLPLDRTAVPESEFGFREPSKVPYGRVTLRNALKFIGRHQTKPIEYPISRIAEEYKLSEETVQNIVKYFKIYEVYIPTEHKVKAKFAGPVVTRKQVFTHKKKELPEGKD</sequence>
<evidence type="ECO:0000313" key="3">
    <source>
        <dbReference type="Proteomes" id="UP000801492"/>
    </source>
</evidence>
<keyword evidence="3" id="KW-1185">Reference proteome</keyword>
<proteinExistence type="predicted"/>
<dbReference type="PANTHER" id="PTHR13338">
    <property type="entry name" value="UPF0240 PROTEIN"/>
    <property type="match status" value="1"/>
</dbReference>